<evidence type="ECO:0000256" key="1">
    <source>
        <dbReference type="SAM" id="MobiDB-lite"/>
    </source>
</evidence>
<gene>
    <name evidence="2" type="ORF">NEZAVI_LOCUS9498</name>
</gene>
<organism evidence="2 3">
    <name type="scientific">Nezara viridula</name>
    <name type="common">Southern green stink bug</name>
    <name type="synonym">Cimex viridulus</name>
    <dbReference type="NCBI Taxonomy" id="85310"/>
    <lineage>
        <taxon>Eukaryota</taxon>
        <taxon>Metazoa</taxon>
        <taxon>Ecdysozoa</taxon>
        <taxon>Arthropoda</taxon>
        <taxon>Hexapoda</taxon>
        <taxon>Insecta</taxon>
        <taxon>Pterygota</taxon>
        <taxon>Neoptera</taxon>
        <taxon>Paraneoptera</taxon>
        <taxon>Hemiptera</taxon>
        <taxon>Heteroptera</taxon>
        <taxon>Panheteroptera</taxon>
        <taxon>Pentatomomorpha</taxon>
        <taxon>Pentatomoidea</taxon>
        <taxon>Pentatomidae</taxon>
        <taxon>Pentatominae</taxon>
        <taxon>Nezara</taxon>
    </lineage>
</organism>
<sequence length="130" mass="14449">MMTAGGRSRRHQGWGQTGQKGRPTRYEDPSAFYYPPIEDGREVRSNGPSLSAPSPPPCLHVIPALSIDSGVTIAEKRSPEVILSWSISCTPHPILRGDYTHRPRYPQYFTPAFADVEGFSRYHGTATPHE</sequence>
<evidence type="ECO:0000313" key="2">
    <source>
        <dbReference type="EMBL" id="CAH1400206.1"/>
    </source>
</evidence>
<dbReference type="Proteomes" id="UP001152798">
    <property type="component" value="Chromosome 4"/>
</dbReference>
<keyword evidence="3" id="KW-1185">Reference proteome</keyword>
<feature type="region of interest" description="Disordered" evidence="1">
    <location>
        <begin position="1"/>
        <end position="55"/>
    </location>
</feature>
<proteinExistence type="predicted"/>
<dbReference type="AlphaFoldDB" id="A0A9P0HEK3"/>
<reference evidence="2" key="1">
    <citation type="submission" date="2022-01" db="EMBL/GenBank/DDBJ databases">
        <authorList>
            <person name="King R."/>
        </authorList>
    </citation>
    <scope>NUCLEOTIDE SEQUENCE</scope>
</reference>
<accession>A0A9P0HEK3</accession>
<evidence type="ECO:0000313" key="3">
    <source>
        <dbReference type="Proteomes" id="UP001152798"/>
    </source>
</evidence>
<protein>
    <submittedName>
        <fullName evidence="2">Uncharacterized protein</fullName>
    </submittedName>
</protein>
<dbReference type="EMBL" id="OV725080">
    <property type="protein sequence ID" value="CAH1400206.1"/>
    <property type="molecule type" value="Genomic_DNA"/>
</dbReference>
<name>A0A9P0HEK3_NEZVI</name>